<dbReference type="EnsemblProtists" id="EKX31274">
    <property type="protein sequence ID" value="EKX31274"/>
    <property type="gene ID" value="GUITHDRAFT_122525"/>
</dbReference>
<dbReference type="AlphaFoldDB" id="L1I5Y8"/>
<feature type="coiled-coil region" evidence="1">
    <location>
        <begin position="484"/>
        <end position="525"/>
    </location>
</feature>
<name>L1I5Y8_GUITC</name>
<evidence type="ECO:0000313" key="5">
    <source>
        <dbReference type="Proteomes" id="UP000011087"/>
    </source>
</evidence>
<reference evidence="5" key="2">
    <citation type="submission" date="2012-11" db="EMBL/GenBank/DDBJ databases">
        <authorList>
            <person name="Kuo A."/>
            <person name="Curtis B.A."/>
            <person name="Tanifuji G."/>
            <person name="Burki F."/>
            <person name="Gruber A."/>
            <person name="Irimia M."/>
            <person name="Maruyama S."/>
            <person name="Arias M.C."/>
            <person name="Ball S.G."/>
            <person name="Gile G.H."/>
            <person name="Hirakawa Y."/>
            <person name="Hopkins J.F."/>
            <person name="Rensing S.A."/>
            <person name="Schmutz J."/>
            <person name="Symeonidi A."/>
            <person name="Elias M."/>
            <person name="Eveleigh R.J."/>
            <person name="Herman E.K."/>
            <person name="Klute M.J."/>
            <person name="Nakayama T."/>
            <person name="Obornik M."/>
            <person name="Reyes-Prieto A."/>
            <person name="Armbrust E.V."/>
            <person name="Aves S.J."/>
            <person name="Beiko R.G."/>
            <person name="Coutinho P."/>
            <person name="Dacks J.B."/>
            <person name="Durnford D.G."/>
            <person name="Fast N.M."/>
            <person name="Green B.R."/>
            <person name="Grisdale C."/>
            <person name="Hempe F."/>
            <person name="Henrissat B."/>
            <person name="Hoppner M.P."/>
            <person name="Ishida K.-I."/>
            <person name="Kim E."/>
            <person name="Koreny L."/>
            <person name="Kroth P.G."/>
            <person name="Liu Y."/>
            <person name="Malik S.-B."/>
            <person name="Maier U.G."/>
            <person name="McRose D."/>
            <person name="Mock T."/>
            <person name="Neilson J.A."/>
            <person name="Onodera N.T."/>
            <person name="Poole A.M."/>
            <person name="Pritham E.J."/>
            <person name="Richards T.A."/>
            <person name="Rocap G."/>
            <person name="Roy S.W."/>
            <person name="Sarai C."/>
            <person name="Schaack S."/>
            <person name="Shirato S."/>
            <person name="Slamovits C.H."/>
            <person name="Spencer D.F."/>
            <person name="Suzuki S."/>
            <person name="Worden A.Z."/>
            <person name="Zauner S."/>
            <person name="Barry K."/>
            <person name="Bell C."/>
            <person name="Bharti A.K."/>
            <person name="Crow J.A."/>
            <person name="Grimwood J."/>
            <person name="Kramer R."/>
            <person name="Lindquist E."/>
            <person name="Lucas S."/>
            <person name="Salamov A."/>
            <person name="McFadden G.I."/>
            <person name="Lane C.E."/>
            <person name="Keeling P.J."/>
            <person name="Gray M.W."/>
            <person name="Grigoriev I.V."/>
            <person name="Archibald J.M."/>
        </authorList>
    </citation>
    <scope>NUCLEOTIDE SEQUENCE</scope>
    <source>
        <strain evidence="5">CCMP2712</strain>
    </source>
</reference>
<reference evidence="4" key="3">
    <citation type="submission" date="2016-03" db="UniProtKB">
        <authorList>
            <consortium name="EnsemblProtists"/>
        </authorList>
    </citation>
    <scope>IDENTIFICATION</scope>
</reference>
<dbReference type="RefSeq" id="XP_005818254.1">
    <property type="nucleotide sequence ID" value="XM_005818197.1"/>
</dbReference>
<feature type="region of interest" description="Disordered" evidence="2">
    <location>
        <begin position="152"/>
        <end position="292"/>
    </location>
</feature>
<gene>
    <name evidence="3" type="ORF">GUITHDRAFT_122525</name>
</gene>
<organism evidence="3">
    <name type="scientific">Guillardia theta (strain CCMP2712)</name>
    <name type="common">Cryptophyte</name>
    <dbReference type="NCBI Taxonomy" id="905079"/>
    <lineage>
        <taxon>Eukaryota</taxon>
        <taxon>Cryptophyceae</taxon>
        <taxon>Pyrenomonadales</taxon>
        <taxon>Geminigeraceae</taxon>
        <taxon>Guillardia</taxon>
    </lineage>
</organism>
<dbReference type="PaxDb" id="55529-EKX31274"/>
<dbReference type="GeneID" id="17287995"/>
<dbReference type="KEGG" id="gtt:GUITHDRAFT_122525"/>
<evidence type="ECO:0000256" key="1">
    <source>
        <dbReference type="SAM" id="Coils"/>
    </source>
</evidence>
<proteinExistence type="predicted"/>
<evidence type="ECO:0000256" key="2">
    <source>
        <dbReference type="SAM" id="MobiDB-lite"/>
    </source>
</evidence>
<dbReference type="HOGENOM" id="CLU_488747_0_0_1"/>
<reference evidence="3 5" key="1">
    <citation type="journal article" date="2012" name="Nature">
        <title>Algal genomes reveal evolutionary mosaicism and the fate of nucleomorphs.</title>
        <authorList>
            <consortium name="DOE Joint Genome Institute"/>
            <person name="Curtis B.A."/>
            <person name="Tanifuji G."/>
            <person name="Burki F."/>
            <person name="Gruber A."/>
            <person name="Irimia M."/>
            <person name="Maruyama S."/>
            <person name="Arias M.C."/>
            <person name="Ball S.G."/>
            <person name="Gile G.H."/>
            <person name="Hirakawa Y."/>
            <person name="Hopkins J.F."/>
            <person name="Kuo A."/>
            <person name="Rensing S.A."/>
            <person name="Schmutz J."/>
            <person name="Symeonidi A."/>
            <person name="Elias M."/>
            <person name="Eveleigh R.J."/>
            <person name="Herman E.K."/>
            <person name="Klute M.J."/>
            <person name="Nakayama T."/>
            <person name="Obornik M."/>
            <person name="Reyes-Prieto A."/>
            <person name="Armbrust E.V."/>
            <person name="Aves S.J."/>
            <person name="Beiko R.G."/>
            <person name="Coutinho P."/>
            <person name="Dacks J.B."/>
            <person name="Durnford D.G."/>
            <person name="Fast N.M."/>
            <person name="Green B.R."/>
            <person name="Grisdale C.J."/>
            <person name="Hempel F."/>
            <person name="Henrissat B."/>
            <person name="Hoppner M.P."/>
            <person name="Ishida K."/>
            <person name="Kim E."/>
            <person name="Koreny L."/>
            <person name="Kroth P.G."/>
            <person name="Liu Y."/>
            <person name="Malik S.B."/>
            <person name="Maier U.G."/>
            <person name="McRose D."/>
            <person name="Mock T."/>
            <person name="Neilson J.A."/>
            <person name="Onodera N.T."/>
            <person name="Poole A.M."/>
            <person name="Pritham E.J."/>
            <person name="Richards T.A."/>
            <person name="Rocap G."/>
            <person name="Roy S.W."/>
            <person name="Sarai C."/>
            <person name="Schaack S."/>
            <person name="Shirato S."/>
            <person name="Slamovits C.H."/>
            <person name="Spencer D.F."/>
            <person name="Suzuki S."/>
            <person name="Worden A.Z."/>
            <person name="Zauner S."/>
            <person name="Barry K."/>
            <person name="Bell C."/>
            <person name="Bharti A.K."/>
            <person name="Crow J.A."/>
            <person name="Grimwood J."/>
            <person name="Kramer R."/>
            <person name="Lindquist E."/>
            <person name="Lucas S."/>
            <person name="Salamov A."/>
            <person name="McFadden G.I."/>
            <person name="Lane C.E."/>
            <person name="Keeling P.J."/>
            <person name="Gray M.W."/>
            <person name="Grigoriev I.V."/>
            <person name="Archibald J.M."/>
        </authorList>
    </citation>
    <scope>NUCLEOTIDE SEQUENCE</scope>
    <source>
        <strain evidence="3 5">CCMP2712</strain>
    </source>
</reference>
<feature type="compositionally biased region" description="Polar residues" evidence="2">
    <location>
        <begin position="37"/>
        <end position="50"/>
    </location>
</feature>
<dbReference type="Proteomes" id="UP000011087">
    <property type="component" value="Unassembled WGS sequence"/>
</dbReference>
<protein>
    <submittedName>
        <fullName evidence="3 4">Uncharacterized protein</fullName>
    </submittedName>
</protein>
<feature type="compositionally biased region" description="Basic and acidic residues" evidence="2">
    <location>
        <begin position="269"/>
        <end position="279"/>
    </location>
</feature>
<feature type="coiled-coil region" evidence="1">
    <location>
        <begin position="323"/>
        <end position="357"/>
    </location>
</feature>
<feature type="compositionally biased region" description="Gly residues" evidence="2">
    <location>
        <begin position="212"/>
        <end position="222"/>
    </location>
</feature>
<feature type="compositionally biased region" description="Polar residues" evidence="2">
    <location>
        <begin position="224"/>
        <end position="247"/>
    </location>
</feature>
<accession>L1I5Y8</accession>
<feature type="region of interest" description="Disordered" evidence="2">
    <location>
        <begin position="121"/>
        <end position="140"/>
    </location>
</feature>
<evidence type="ECO:0000313" key="4">
    <source>
        <dbReference type="EnsemblProtists" id="EKX31274"/>
    </source>
</evidence>
<feature type="region of interest" description="Disordered" evidence="2">
    <location>
        <begin position="31"/>
        <end position="70"/>
    </location>
</feature>
<evidence type="ECO:0000313" key="3">
    <source>
        <dbReference type="EMBL" id="EKX31274.1"/>
    </source>
</evidence>
<dbReference type="EMBL" id="JH993314">
    <property type="protein sequence ID" value="EKX31274.1"/>
    <property type="molecule type" value="Genomic_DNA"/>
</dbReference>
<sequence>MDDFYALLARSADENGTVKIDALRNVMLHEKQEQDGIQKSLQTLNPNQAASKRPRNESKRPQTASSHISRHGSLLLKLASGPRPTSAVQGRKKTELHCNINNLAVPLIVPPKQEQAKIASEDAKIDSKPATGPSKPSAVQTVPTTVLLCRPPSNPKPAMHVSNVASRTPRAPNEGEGGQQGQERSFFPSMPMSDKVIHQQRMRREWAESSGANGGLMVGGIRYGSSNPPKGSRGGSTHQSPVIQSPKDSLPPPVSENSSLDSCGYSKASAREEQSRELESVSPERTPSVSPVEVKHSEWVMESHQEFSRDEPLHDSSRLLVAAVKAIRERDVARAQVEQLEAKVASLQQQLSEAEQVNYRNQVSVSMQKQDFIRRTESLSSELYDAKSSVSELTWKLNVAYRQMESEARFPPGEERAQYRHFIMKWMSSRENAAFSSWSELTYDLILMRRFVKRLMNRKLAKCFDNFVIATRFVQEFDLRDRFIREHEDRSNELEQEWRRMEREREELRRRKEKADEEISLRTKDGRSFDLPVLLSEIRVLTLENLNLRKRLGGLEGE</sequence>
<keyword evidence="1" id="KW-0175">Coiled coil</keyword>
<keyword evidence="5" id="KW-1185">Reference proteome</keyword>